<proteinExistence type="predicted"/>
<accession>A0A9D1F512</accession>
<dbReference type="EMBL" id="DVIT01000026">
    <property type="protein sequence ID" value="HIS47267.1"/>
    <property type="molecule type" value="Genomic_DNA"/>
</dbReference>
<dbReference type="SUPFAM" id="SSF89550">
    <property type="entry name" value="PHP domain-like"/>
    <property type="match status" value="1"/>
</dbReference>
<dbReference type="Pfam" id="PF02811">
    <property type="entry name" value="PHP"/>
    <property type="match status" value="1"/>
</dbReference>
<dbReference type="CDD" id="cd07437">
    <property type="entry name" value="PHP_HisPPase_Ycdx_like"/>
    <property type="match status" value="1"/>
</dbReference>
<reference evidence="2" key="1">
    <citation type="submission" date="2020-10" db="EMBL/GenBank/DDBJ databases">
        <authorList>
            <person name="Gilroy R."/>
        </authorList>
    </citation>
    <scope>NUCLEOTIDE SEQUENCE</scope>
    <source>
        <strain evidence="2">CHK178-757</strain>
    </source>
</reference>
<dbReference type="InterPro" id="IPR004013">
    <property type="entry name" value="PHP_dom"/>
</dbReference>
<evidence type="ECO:0000313" key="3">
    <source>
        <dbReference type="Proteomes" id="UP000823927"/>
    </source>
</evidence>
<evidence type="ECO:0000259" key="1">
    <source>
        <dbReference type="SMART" id="SM00481"/>
    </source>
</evidence>
<comment type="caution">
    <text evidence="2">The sequence shown here is derived from an EMBL/GenBank/DDBJ whole genome shotgun (WGS) entry which is preliminary data.</text>
</comment>
<dbReference type="GO" id="GO:0008270">
    <property type="term" value="F:zinc ion binding"/>
    <property type="evidence" value="ECO:0007669"/>
    <property type="project" value="TreeGrafter"/>
</dbReference>
<gene>
    <name evidence="2" type="ORF">IAB46_06865</name>
</gene>
<sequence length="246" mass="27565">MNYLLDLHTHTLASGHAYNTIKEMVRAASLAGLHMLGITEHAPKMPGTCQLYYFQNFKVLPRTMEGVQLLFGAELNILDADGHVDLPEETLANLDITVASLHIPCITPGSIKENTRAVLNAIRNPYINIIGHPDDGRYPLDYEAIVLEAKKYHTLLEINNSSLNPQGFRKNTRENDLEMLKLCKSYGVPVIVSSDAHFAGDVGRFPFAKDVLKEADFPENLVANHRKELLYATLAQKKNRSGFYKF</sequence>
<dbReference type="Gene3D" id="3.20.20.140">
    <property type="entry name" value="Metal-dependent hydrolases"/>
    <property type="match status" value="1"/>
</dbReference>
<dbReference type="SMART" id="SM00481">
    <property type="entry name" value="POLIIIAc"/>
    <property type="match status" value="1"/>
</dbReference>
<dbReference type="PANTHER" id="PTHR36928:SF1">
    <property type="entry name" value="PHOSPHATASE YCDX-RELATED"/>
    <property type="match status" value="1"/>
</dbReference>
<name>A0A9D1F512_9FIRM</name>
<dbReference type="Proteomes" id="UP000823927">
    <property type="component" value="Unassembled WGS sequence"/>
</dbReference>
<dbReference type="GO" id="GO:0005829">
    <property type="term" value="C:cytosol"/>
    <property type="evidence" value="ECO:0007669"/>
    <property type="project" value="TreeGrafter"/>
</dbReference>
<dbReference type="GO" id="GO:0042578">
    <property type="term" value="F:phosphoric ester hydrolase activity"/>
    <property type="evidence" value="ECO:0007669"/>
    <property type="project" value="TreeGrafter"/>
</dbReference>
<dbReference type="NCBIfam" id="NF006702">
    <property type="entry name" value="PRK09248.1"/>
    <property type="match status" value="1"/>
</dbReference>
<protein>
    <submittedName>
        <fullName evidence="2">Phosphatase</fullName>
    </submittedName>
</protein>
<dbReference type="PANTHER" id="PTHR36928">
    <property type="entry name" value="PHOSPHATASE YCDX-RELATED"/>
    <property type="match status" value="1"/>
</dbReference>
<dbReference type="InterPro" id="IPR050243">
    <property type="entry name" value="PHP_phosphatase"/>
</dbReference>
<organism evidence="2 3">
    <name type="scientific">Candidatus Scybalocola faecigallinarum</name>
    <dbReference type="NCBI Taxonomy" id="2840941"/>
    <lineage>
        <taxon>Bacteria</taxon>
        <taxon>Bacillati</taxon>
        <taxon>Bacillota</taxon>
        <taxon>Clostridia</taxon>
        <taxon>Lachnospirales</taxon>
        <taxon>Lachnospiraceae</taxon>
        <taxon>Lachnospiraceae incertae sedis</taxon>
        <taxon>Candidatus Scybalocola (ex Gilroy et al. 2021)</taxon>
    </lineage>
</organism>
<dbReference type="InterPro" id="IPR016195">
    <property type="entry name" value="Pol/histidinol_Pase-like"/>
</dbReference>
<dbReference type="AlphaFoldDB" id="A0A9D1F512"/>
<dbReference type="InterPro" id="IPR003141">
    <property type="entry name" value="Pol/His_phosphatase_N"/>
</dbReference>
<reference evidence="2" key="2">
    <citation type="journal article" date="2021" name="PeerJ">
        <title>Extensive microbial diversity within the chicken gut microbiome revealed by metagenomics and culture.</title>
        <authorList>
            <person name="Gilroy R."/>
            <person name="Ravi A."/>
            <person name="Getino M."/>
            <person name="Pursley I."/>
            <person name="Horton D.L."/>
            <person name="Alikhan N.F."/>
            <person name="Baker D."/>
            <person name="Gharbi K."/>
            <person name="Hall N."/>
            <person name="Watson M."/>
            <person name="Adriaenssens E.M."/>
            <person name="Foster-Nyarko E."/>
            <person name="Jarju S."/>
            <person name="Secka A."/>
            <person name="Antonio M."/>
            <person name="Oren A."/>
            <person name="Chaudhuri R.R."/>
            <person name="La Ragione R."/>
            <person name="Hildebrand F."/>
            <person name="Pallen M.J."/>
        </authorList>
    </citation>
    <scope>NUCLEOTIDE SEQUENCE</scope>
    <source>
        <strain evidence="2">CHK178-757</strain>
    </source>
</reference>
<dbReference type="Pfam" id="PF13263">
    <property type="entry name" value="PHP_C"/>
    <property type="match status" value="1"/>
</dbReference>
<feature type="domain" description="Polymerase/histidinol phosphatase N-terminal" evidence="1">
    <location>
        <begin position="5"/>
        <end position="79"/>
    </location>
</feature>
<evidence type="ECO:0000313" key="2">
    <source>
        <dbReference type="EMBL" id="HIS47267.1"/>
    </source>
</evidence>